<reference evidence="2 3" key="1">
    <citation type="submission" date="2018-06" db="EMBL/GenBank/DDBJ databases">
        <authorList>
            <consortium name="Pathogen Informatics"/>
            <person name="Doyle S."/>
        </authorList>
    </citation>
    <scope>NUCLEOTIDE SEQUENCE [LARGE SCALE GENOMIC DNA]</scope>
    <source>
        <strain evidence="2 3">NCTC8580</strain>
    </source>
</reference>
<accession>A0A380Q3Q2</accession>
<dbReference type="EMBL" id="UHJC01000001">
    <property type="protein sequence ID" value="SUP80435.1"/>
    <property type="molecule type" value="Genomic_DNA"/>
</dbReference>
<sequence>MTSPVLDRVIQHTLSKMTARIAKKSQSGVVINEQSGLVFLGNVHDAVPRQLFLDPRLSALDKMAWVMIRLYAQQNEGAVFPTYDELQLQLASPHSDKASRETISRALLMLRLTGWLSLCKRVRDNSGRVRGNIYVQHDEPVSFRDAEYFDPTWLDTVADACQHSNKSVRLTALAVLNDIKSDTTMRHRHSRIAIFEARLSAPQTPKVLAQLRQAAPPLPSSDPELSQTHRKSARKSPGSTSELSDKNGDVLPGTVSELSLKTTSYTQVRKSNRYVVRNSTQGVKDTYVAPRGDAKIQSASQLRWPPSLTEHLTTGERDSVEPQLLALPEGLGQHVLDDVANRIRLGEVRNVIAYLLGTLKRARNGQFNATVGAAAAVPVITSGKNKKIMAEIRAAYL</sequence>
<evidence type="ECO:0000313" key="3">
    <source>
        <dbReference type="Proteomes" id="UP000255087"/>
    </source>
</evidence>
<proteinExistence type="predicted"/>
<evidence type="ECO:0000313" key="2">
    <source>
        <dbReference type="EMBL" id="SUP80435.1"/>
    </source>
</evidence>
<dbReference type="NCBIfam" id="NF040582">
    <property type="entry name" value="STY4528_fam"/>
    <property type="match status" value="1"/>
</dbReference>
<dbReference type="RefSeq" id="WP_115114964.1">
    <property type="nucleotide sequence ID" value="NZ_UHJC01000001.1"/>
</dbReference>
<name>A0A380Q3Q2_YERPU</name>
<dbReference type="InterPro" id="IPR047749">
    <property type="entry name" value="STY4528-like"/>
</dbReference>
<dbReference type="AlphaFoldDB" id="A0A380Q3Q2"/>
<evidence type="ECO:0000256" key="1">
    <source>
        <dbReference type="SAM" id="MobiDB-lite"/>
    </source>
</evidence>
<feature type="region of interest" description="Disordered" evidence="1">
    <location>
        <begin position="214"/>
        <end position="255"/>
    </location>
</feature>
<organism evidence="2 3">
    <name type="scientific">Yersinia pseudotuberculosis</name>
    <dbReference type="NCBI Taxonomy" id="633"/>
    <lineage>
        <taxon>Bacteria</taxon>
        <taxon>Pseudomonadati</taxon>
        <taxon>Pseudomonadota</taxon>
        <taxon>Gammaproteobacteria</taxon>
        <taxon>Enterobacterales</taxon>
        <taxon>Yersiniaceae</taxon>
        <taxon>Yersinia</taxon>
    </lineage>
</organism>
<gene>
    <name evidence="2" type="ORF">NCTC8580_00490</name>
</gene>
<protein>
    <recommendedName>
        <fullName evidence="4">Helix-turn-helix domain-containing protein</fullName>
    </recommendedName>
</protein>
<evidence type="ECO:0008006" key="4">
    <source>
        <dbReference type="Google" id="ProtNLM"/>
    </source>
</evidence>
<dbReference type="Proteomes" id="UP000255087">
    <property type="component" value="Unassembled WGS sequence"/>
</dbReference>